<evidence type="ECO:0000256" key="10">
    <source>
        <dbReference type="SAM" id="MobiDB-lite"/>
    </source>
</evidence>
<evidence type="ECO:0008006" key="14">
    <source>
        <dbReference type="Google" id="ProtNLM"/>
    </source>
</evidence>
<dbReference type="PANTHER" id="PTHR43427:SF6">
    <property type="entry name" value="CHLORIDE CHANNEL PROTEIN CLC-E"/>
    <property type="match status" value="1"/>
</dbReference>
<feature type="transmembrane region" description="Helical" evidence="11">
    <location>
        <begin position="115"/>
        <end position="135"/>
    </location>
</feature>
<keyword evidence="3 11" id="KW-0812">Transmembrane</keyword>
<dbReference type="KEGG" id="ehx:EMIHUDRAFT_450698"/>
<feature type="transmembrane region" description="Helical" evidence="11">
    <location>
        <begin position="353"/>
        <end position="376"/>
    </location>
</feature>
<accession>A0A0D3JF62</accession>
<feature type="compositionally biased region" description="Low complexity" evidence="10">
    <location>
        <begin position="39"/>
        <end position="52"/>
    </location>
</feature>
<keyword evidence="5" id="KW-0406">Ion transport</keyword>
<evidence type="ECO:0000256" key="5">
    <source>
        <dbReference type="ARBA" id="ARBA00023065"/>
    </source>
</evidence>
<keyword evidence="13" id="KW-1185">Reference proteome</keyword>
<keyword evidence="8" id="KW-0868">Chloride</keyword>
<evidence type="ECO:0000256" key="2">
    <source>
        <dbReference type="ARBA" id="ARBA00022448"/>
    </source>
</evidence>
<reference evidence="13" key="1">
    <citation type="journal article" date="2013" name="Nature">
        <title>Pan genome of the phytoplankton Emiliania underpins its global distribution.</title>
        <authorList>
            <person name="Read B.A."/>
            <person name="Kegel J."/>
            <person name="Klute M.J."/>
            <person name="Kuo A."/>
            <person name="Lefebvre S.C."/>
            <person name="Maumus F."/>
            <person name="Mayer C."/>
            <person name="Miller J."/>
            <person name="Monier A."/>
            <person name="Salamov A."/>
            <person name="Young J."/>
            <person name="Aguilar M."/>
            <person name="Claverie J.M."/>
            <person name="Frickenhaus S."/>
            <person name="Gonzalez K."/>
            <person name="Herman E.K."/>
            <person name="Lin Y.C."/>
            <person name="Napier J."/>
            <person name="Ogata H."/>
            <person name="Sarno A.F."/>
            <person name="Shmutz J."/>
            <person name="Schroeder D."/>
            <person name="de Vargas C."/>
            <person name="Verret F."/>
            <person name="von Dassow P."/>
            <person name="Valentin K."/>
            <person name="Van de Peer Y."/>
            <person name="Wheeler G."/>
            <person name="Dacks J.B."/>
            <person name="Delwiche C.F."/>
            <person name="Dyhrman S.T."/>
            <person name="Glockner G."/>
            <person name="John U."/>
            <person name="Richards T."/>
            <person name="Worden A.Z."/>
            <person name="Zhang X."/>
            <person name="Grigoriev I.V."/>
            <person name="Allen A.E."/>
            <person name="Bidle K."/>
            <person name="Borodovsky M."/>
            <person name="Bowler C."/>
            <person name="Brownlee C."/>
            <person name="Cock J.M."/>
            <person name="Elias M."/>
            <person name="Gladyshev V.N."/>
            <person name="Groth M."/>
            <person name="Guda C."/>
            <person name="Hadaegh A."/>
            <person name="Iglesias-Rodriguez M.D."/>
            <person name="Jenkins J."/>
            <person name="Jones B.M."/>
            <person name="Lawson T."/>
            <person name="Leese F."/>
            <person name="Lindquist E."/>
            <person name="Lobanov A."/>
            <person name="Lomsadze A."/>
            <person name="Malik S.B."/>
            <person name="Marsh M.E."/>
            <person name="Mackinder L."/>
            <person name="Mock T."/>
            <person name="Mueller-Roeber B."/>
            <person name="Pagarete A."/>
            <person name="Parker M."/>
            <person name="Probert I."/>
            <person name="Quesneville H."/>
            <person name="Raines C."/>
            <person name="Rensing S.A."/>
            <person name="Riano-Pachon D.M."/>
            <person name="Richier S."/>
            <person name="Rokitta S."/>
            <person name="Shiraiwa Y."/>
            <person name="Soanes D.M."/>
            <person name="van der Giezen M."/>
            <person name="Wahlund T.M."/>
            <person name="Williams B."/>
            <person name="Wilson W."/>
            <person name="Wolfe G."/>
            <person name="Wurch L.L."/>
        </authorList>
    </citation>
    <scope>NUCLEOTIDE SEQUENCE</scope>
</reference>
<feature type="region of interest" description="Disordered" evidence="10">
    <location>
        <begin position="1"/>
        <end position="65"/>
    </location>
</feature>
<keyword evidence="2" id="KW-0813">Transport</keyword>
<dbReference type="GeneID" id="17267694"/>
<dbReference type="GO" id="GO:0005254">
    <property type="term" value="F:chloride channel activity"/>
    <property type="evidence" value="ECO:0007669"/>
    <property type="project" value="UniProtKB-KW"/>
</dbReference>
<dbReference type="PaxDb" id="2903-EOD22147"/>
<evidence type="ECO:0000256" key="8">
    <source>
        <dbReference type="ARBA" id="ARBA00023214"/>
    </source>
</evidence>
<keyword evidence="4 11" id="KW-1133">Transmembrane helix</keyword>
<dbReference type="PRINTS" id="PR00762">
    <property type="entry name" value="CLCHANNEL"/>
</dbReference>
<dbReference type="Gene3D" id="1.10.3080.10">
    <property type="entry name" value="Clc chloride channel"/>
    <property type="match status" value="1"/>
</dbReference>
<reference evidence="12" key="2">
    <citation type="submission" date="2024-10" db="UniProtKB">
        <authorList>
            <consortium name="EnsemblProtists"/>
        </authorList>
    </citation>
    <scope>IDENTIFICATION</scope>
</reference>
<dbReference type="InterPro" id="IPR050368">
    <property type="entry name" value="ClC-type_chloride_channel"/>
</dbReference>
<keyword evidence="7" id="KW-0869">Chloride channel</keyword>
<dbReference type="STRING" id="2903.R1CHY2"/>
<dbReference type="SUPFAM" id="SSF81340">
    <property type="entry name" value="Clc chloride channel"/>
    <property type="match status" value="1"/>
</dbReference>
<dbReference type="CDD" id="cd01034">
    <property type="entry name" value="EriC_like"/>
    <property type="match status" value="1"/>
</dbReference>
<dbReference type="HOGENOM" id="CLU_466486_0_0_1"/>
<evidence type="ECO:0000256" key="11">
    <source>
        <dbReference type="SAM" id="Phobius"/>
    </source>
</evidence>
<protein>
    <recommendedName>
        <fullName evidence="14">Chloride channel protein</fullName>
    </recommendedName>
</protein>
<organism evidence="12 13">
    <name type="scientific">Emiliania huxleyi (strain CCMP1516)</name>
    <dbReference type="NCBI Taxonomy" id="280463"/>
    <lineage>
        <taxon>Eukaryota</taxon>
        <taxon>Haptista</taxon>
        <taxon>Haptophyta</taxon>
        <taxon>Prymnesiophyceae</taxon>
        <taxon>Isochrysidales</taxon>
        <taxon>Noelaerhabdaceae</taxon>
        <taxon>Emiliania</taxon>
    </lineage>
</organism>
<keyword evidence="6 11" id="KW-0472">Membrane</keyword>
<evidence type="ECO:0000313" key="12">
    <source>
        <dbReference type="EnsemblProtists" id="EOD22147"/>
    </source>
</evidence>
<dbReference type="GO" id="GO:0034707">
    <property type="term" value="C:chloride channel complex"/>
    <property type="evidence" value="ECO:0007669"/>
    <property type="project" value="UniProtKB-KW"/>
</dbReference>
<keyword evidence="9" id="KW-0407">Ion channel</keyword>
<evidence type="ECO:0000256" key="1">
    <source>
        <dbReference type="ARBA" id="ARBA00004141"/>
    </source>
</evidence>
<feature type="transmembrane region" description="Helical" evidence="11">
    <location>
        <begin position="312"/>
        <end position="333"/>
    </location>
</feature>
<proteinExistence type="predicted"/>
<feature type="transmembrane region" description="Helical" evidence="11">
    <location>
        <begin position="479"/>
        <end position="505"/>
    </location>
</feature>
<evidence type="ECO:0000256" key="7">
    <source>
        <dbReference type="ARBA" id="ARBA00023173"/>
    </source>
</evidence>
<comment type="subcellular location">
    <subcellularLocation>
        <location evidence="1">Membrane</location>
        <topology evidence="1">Multi-pass membrane protein</topology>
    </subcellularLocation>
</comment>
<dbReference type="PANTHER" id="PTHR43427">
    <property type="entry name" value="CHLORIDE CHANNEL PROTEIN CLC-E"/>
    <property type="match status" value="1"/>
</dbReference>
<dbReference type="RefSeq" id="XP_005774576.1">
    <property type="nucleotide sequence ID" value="XM_005774519.1"/>
</dbReference>
<dbReference type="EnsemblProtists" id="EOD22147">
    <property type="protein sequence ID" value="EOD22147"/>
    <property type="gene ID" value="EMIHUDRAFT_450698"/>
</dbReference>
<dbReference type="Proteomes" id="UP000013827">
    <property type="component" value="Unassembled WGS sequence"/>
</dbReference>
<dbReference type="Pfam" id="PF00654">
    <property type="entry name" value="Voltage_CLC"/>
    <property type="match status" value="1"/>
</dbReference>
<evidence type="ECO:0000256" key="9">
    <source>
        <dbReference type="ARBA" id="ARBA00023303"/>
    </source>
</evidence>
<evidence type="ECO:0000256" key="6">
    <source>
        <dbReference type="ARBA" id="ARBA00023136"/>
    </source>
</evidence>
<evidence type="ECO:0000313" key="13">
    <source>
        <dbReference type="Proteomes" id="UP000013827"/>
    </source>
</evidence>
<dbReference type="InterPro" id="IPR014743">
    <property type="entry name" value="Cl-channel_core"/>
</dbReference>
<evidence type="ECO:0000256" key="3">
    <source>
        <dbReference type="ARBA" id="ARBA00022692"/>
    </source>
</evidence>
<feature type="transmembrane region" description="Helical" evidence="11">
    <location>
        <begin position="155"/>
        <end position="176"/>
    </location>
</feature>
<dbReference type="AlphaFoldDB" id="A0A0D3JF62"/>
<name>A0A0D3JF62_EMIH1</name>
<dbReference type="OMA" id="GAMITHI"/>
<feature type="transmembrane region" description="Helical" evidence="11">
    <location>
        <begin position="511"/>
        <end position="530"/>
    </location>
</feature>
<evidence type="ECO:0000256" key="4">
    <source>
        <dbReference type="ARBA" id="ARBA00022989"/>
    </source>
</evidence>
<sequence>MEDATPESGGDGGGRNAAAAAEDETAVAGEGSGDGGGRSAAAAAEDATAVAGEGSGDGGGRSAATVAEDATAVAGEGRSGDGGGRSACGKVLSHAAEFPRRCAAQQRERLRTSHATVGLLFLVGGLLIGAMAAGFGIASEHVEEARREWFDAAPWAAWLVIPFGLTFTVLLTRTCFDGTAGSGIPLEMTAFILADGDPNLARIFSARIMVGKVALTLLGQLCGASSGREGPTVQVASSLLVLVLRCGERLLPSVRRLLDAPPRHGSGTMRGVYLRDAALIGGAAGVSGAFNTPLGGIIFAIEEMGGRFTKTLGQMMVVAVAVSGAAAIVLGGYHATFEGYDGAAFEDDMLHMLWVTPVVSLFAGLLGGVWSLLLLYGVHIKLLLRGSVSATYVCYLMLCPNSALCPTAKALVATDDTLGPVPPVHYFAVKGVATLLTYWSGVPGGIFAPTISVGTGIGHWFHDKVILQIDSEIPRQPTCLLAATAYFAGVTQSPISAFAVMLGMLDYHGGLVPAMLVSAVLGWLSAQLLAPRPLYPALSDARIPPLPPESCQRELRALPPPVYVSKTDTARHADFVEASKTIAVS</sequence>
<dbReference type="InterPro" id="IPR001807">
    <property type="entry name" value="ClC"/>
</dbReference>